<dbReference type="AlphaFoldDB" id="A0A3M0K9N8"/>
<accession>A0A3M0K9N8</accession>
<comment type="caution">
    <text evidence="1">The sequence shown here is derived from an EMBL/GenBank/DDBJ whole genome shotgun (WGS) entry which is preliminary data.</text>
</comment>
<evidence type="ECO:0000313" key="1">
    <source>
        <dbReference type="EMBL" id="RMC08044.1"/>
    </source>
</evidence>
<protein>
    <submittedName>
        <fullName evidence="1">Uncharacterized protein</fullName>
    </submittedName>
</protein>
<name>A0A3M0K9N8_HIRRU</name>
<gene>
    <name evidence="1" type="ORF">DUI87_15517</name>
</gene>
<organism evidence="1 2">
    <name type="scientific">Hirundo rustica rustica</name>
    <dbReference type="NCBI Taxonomy" id="333673"/>
    <lineage>
        <taxon>Eukaryota</taxon>
        <taxon>Metazoa</taxon>
        <taxon>Chordata</taxon>
        <taxon>Craniata</taxon>
        <taxon>Vertebrata</taxon>
        <taxon>Euteleostomi</taxon>
        <taxon>Archelosauria</taxon>
        <taxon>Archosauria</taxon>
        <taxon>Dinosauria</taxon>
        <taxon>Saurischia</taxon>
        <taxon>Theropoda</taxon>
        <taxon>Coelurosauria</taxon>
        <taxon>Aves</taxon>
        <taxon>Neognathae</taxon>
        <taxon>Neoaves</taxon>
        <taxon>Telluraves</taxon>
        <taxon>Australaves</taxon>
        <taxon>Passeriformes</taxon>
        <taxon>Sylvioidea</taxon>
        <taxon>Hirundinidae</taxon>
        <taxon>Hirundo</taxon>
    </lineage>
</organism>
<keyword evidence="2" id="KW-1185">Reference proteome</keyword>
<evidence type="ECO:0000313" key="2">
    <source>
        <dbReference type="Proteomes" id="UP000269221"/>
    </source>
</evidence>
<proteinExistence type="predicted"/>
<reference evidence="1 2" key="1">
    <citation type="submission" date="2018-07" db="EMBL/GenBank/DDBJ databases">
        <title>A high quality draft genome assembly of the barn swallow (H. rustica rustica).</title>
        <authorList>
            <person name="Formenti G."/>
            <person name="Chiara M."/>
            <person name="Poveda L."/>
            <person name="Francoijs K.-J."/>
            <person name="Bonisoli-Alquati A."/>
            <person name="Canova L."/>
            <person name="Gianfranceschi L."/>
            <person name="Horner D.S."/>
            <person name="Saino N."/>
        </authorList>
    </citation>
    <scope>NUCLEOTIDE SEQUENCE [LARGE SCALE GENOMIC DNA]</scope>
    <source>
        <strain evidence="1">Chelidonia</strain>
        <tissue evidence="1">Blood</tissue>
    </source>
</reference>
<dbReference type="Proteomes" id="UP000269221">
    <property type="component" value="Unassembled WGS sequence"/>
</dbReference>
<sequence length="70" mass="7733">MTTRPHLSSSTDWNGFLIEKQDEDVELMDGNGIPVIFHVAALPVHASHFPRDHFGSIQLQLPCRGIPIAA</sequence>
<dbReference type="EMBL" id="QRBI01000119">
    <property type="protein sequence ID" value="RMC08044.1"/>
    <property type="molecule type" value="Genomic_DNA"/>
</dbReference>